<dbReference type="PROSITE" id="PS51194">
    <property type="entry name" value="HELICASE_CTER"/>
    <property type="match status" value="1"/>
</dbReference>
<comment type="subcellular location">
    <subcellularLocation>
        <location evidence="1">Nucleus</location>
        <location evidence="1">Nucleolus</location>
    </subcellularLocation>
</comment>
<organism evidence="15 16">
    <name type="scientific">Powellomyces hirtus</name>
    <dbReference type="NCBI Taxonomy" id="109895"/>
    <lineage>
        <taxon>Eukaryota</taxon>
        <taxon>Fungi</taxon>
        <taxon>Fungi incertae sedis</taxon>
        <taxon>Chytridiomycota</taxon>
        <taxon>Chytridiomycota incertae sedis</taxon>
        <taxon>Chytridiomycetes</taxon>
        <taxon>Spizellomycetales</taxon>
        <taxon>Powellomycetaceae</taxon>
        <taxon>Powellomyces</taxon>
    </lineage>
</organism>
<keyword evidence="2" id="KW-0690">Ribosome biogenesis</keyword>
<evidence type="ECO:0000256" key="1">
    <source>
        <dbReference type="ARBA" id="ARBA00004604"/>
    </source>
</evidence>
<dbReference type="EMBL" id="QEAQ01000055">
    <property type="protein sequence ID" value="TPX57266.1"/>
    <property type="molecule type" value="Genomic_DNA"/>
</dbReference>
<evidence type="ECO:0000256" key="5">
    <source>
        <dbReference type="ARBA" id="ARBA00022801"/>
    </source>
</evidence>
<feature type="compositionally biased region" description="Acidic residues" evidence="11">
    <location>
        <begin position="571"/>
        <end position="588"/>
    </location>
</feature>
<feature type="compositionally biased region" description="Basic and acidic residues" evidence="11">
    <location>
        <begin position="89"/>
        <end position="104"/>
    </location>
</feature>
<dbReference type="InterPro" id="IPR011545">
    <property type="entry name" value="DEAD/DEAH_box_helicase_dom"/>
</dbReference>
<evidence type="ECO:0000256" key="11">
    <source>
        <dbReference type="SAM" id="MobiDB-lite"/>
    </source>
</evidence>
<dbReference type="AlphaFoldDB" id="A0A507E0D9"/>
<name>A0A507E0D9_9FUNG</name>
<comment type="caution">
    <text evidence="15">The sequence shown here is derived from an EMBL/GenBank/DDBJ whole genome shotgun (WGS) entry which is preliminary data.</text>
</comment>
<feature type="compositionally biased region" description="Acidic residues" evidence="11">
    <location>
        <begin position="488"/>
        <end position="506"/>
    </location>
</feature>
<evidence type="ECO:0000256" key="7">
    <source>
        <dbReference type="ARBA" id="ARBA00022840"/>
    </source>
</evidence>
<dbReference type="GO" id="GO:0005730">
    <property type="term" value="C:nucleolus"/>
    <property type="evidence" value="ECO:0007669"/>
    <property type="project" value="UniProtKB-SubCell"/>
</dbReference>
<dbReference type="Pfam" id="PF00271">
    <property type="entry name" value="Helicase_C"/>
    <property type="match status" value="1"/>
</dbReference>
<dbReference type="PROSITE" id="PS51192">
    <property type="entry name" value="HELICASE_ATP_BIND_1"/>
    <property type="match status" value="1"/>
</dbReference>
<evidence type="ECO:0000256" key="8">
    <source>
        <dbReference type="ARBA" id="ARBA00022884"/>
    </source>
</evidence>
<feature type="region of interest" description="Disordered" evidence="11">
    <location>
        <begin position="567"/>
        <end position="635"/>
    </location>
</feature>
<dbReference type="GO" id="GO:0003723">
    <property type="term" value="F:RNA binding"/>
    <property type="evidence" value="ECO:0007669"/>
    <property type="project" value="UniProtKB-UniRule"/>
</dbReference>
<dbReference type="SMART" id="SM00490">
    <property type="entry name" value="HELICc"/>
    <property type="match status" value="1"/>
</dbReference>
<feature type="compositionally biased region" description="Basic and acidic residues" evidence="11">
    <location>
        <begin position="458"/>
        <end position="471"/>
    </location>
</feature>
<dbReference type="InterPro" id="IPR025313">
    <property type="entry name" value="SPB4-like_CTE"/>
</dbReference>
<dbReference type="InterPro" id="IPR000629">
    <property type="entry name" value="RNA-helicase_DEAD-box_CS"/>
</dbReference>
<feature type="region of interest" description="Disordered" evidence="11">
    <location>
        <begin position="855"/>
        <end position="879"/>
    </location>
</feature>
<comment type="function">
    <text evidence="10">RNA helicase.</text>
</comment>
<dbReference type="GO" id="GO:0016887">
    <property type="term" value="F:ATP hydrolysis activity"/>
    <property type="evidence" value="ECO:0007669"/>
    <property type="project" value="RHEA"/>
</dbReference>
<comment type="similarity">
    <text evidence="10">Belongs to the DEAD box helicase family.</text>
</comment>
<dbReference type="InterPro" id="IPR027417">
    <property type="entry name" value="P-loop_NTPase"/>
</dbReference>
<dbReference type="Proteomes" id="UP000318582">
    <property type="component" value="Unassembled WGS sequence"/>
</dbReference>
<reference evidence="15 16" key="1">
    <citation type="journal article" date="2019" name="Sci. Rep.">
        <title>Comparative genomics of chytrid fungi reveal insights into the obligate biotrophic and pathogenic lifestyle of Synchytrium endobioticum.</title>
        <authorList>
            <person name="van de Vossenberg B.T.L.H."/>
            <person name="Warris S."/>
            <person name="Nguyen H.D.T."/>
            <person name="van Gent-Pelzer M.P.E."/>
            <person name="Joly D.L."/>
            <person name="van de Geest H.C."/>
            <person name="Bonants P.J.M."/>
            <person name="Smith D.S."/>
            <person name="Levesque C.A."/>
            <person name="van der Lee T.A.J."/>
        </authorList>
    </citation>
    <scope>NUCLEOTIDE SEQUENCE [LARGE SCALE GENOMIC DNA]</scope>
    <source>
        <strain evidence="15 16">CBS 809.83</strain>
    </source>
</reference>
<dbReference type="PANTHER" id="PTHR24031">
    <property type="entry name" value="RNA HELICASE"/>
    <property type="match status" value="1"/>
</dbReference>
<feature type="domain" description="DEAD-box RNA helicase Q" evidence="14">
    <location>
        <begin position="178"/>
        <end position="207"/>
    </location>
</feature>
<feature type="region of interest" description="Disordered" evidence="11">
    <location>
        <begin position="458"/>
        <end position="507"/>
    </location>
</feature>
<evidence type="ECO:0000313" key="15">
    <source>
        <dbReference type="EMBL" id="TPX57266.1"/>
    </source>
</evidence>
<keyword evidence="16" id="KW-1185">Reference proteome</keyword>
<dbReference type="GO" id="GO:0006364">
    <property type="term" value="P:rRNA processing"/>
    <property type="evidence" value="ECO:0007669"/>
    <property type="project" value="UniProtKB-KW"/>
</dbReference>
<keyword evidence="6 10" id="KW-0347">Helicase</keyword>
<comment type="catalytic activity">
    <reaction evidence="10">
        <text>ATP + H2O = ADP + phosphate + H(+)</text>
        <dbReference type="Rhea" id="RHEA:13065"/>
        <dbReference type="ChEBI" id="CHEBI:15377"/>
        <dbReference type="ChEBI" id="CHEBI:15378"/>
        <dbReference type="ChEBI" id="CHEBI:30616"/>
        <dbReference type="ChEBI" id="CHEBI:43474"/>
        <dbReference type="ChEBI" id="CHEBI:456216"/>
        <dbReference type="EC" id="3.6.4.13"/>
    </reaction>
</comment>
<evidence type="ECO:0000259" key="13">
    <source>
        <dbReference type="PROSITE" id="PS51194"/>
    </source>
</evidence>
<protein>
    <recommendedName>
        <fullName evidence="10">ATP-dependent RNA helicase</fullName>
        <ecNumber evidence="10">3.6.4.13</ecNumber>
    </recommendedName>
</protein>
<dbReference type="STRING" id="109895.A0A507E0D9"/>
<dbReference type="EC" id="3.6.4.13" evidence="10"/>
<keyword evidence="8 10" id="KW-0694">RNA-binding</keyword>
<feature type="region of interest" description="Disordered" evidence="11">
    <location>
        <begin position="143"/>
        <end position="169"/>
    </location>
</feature>
<feature type="domain" description="Helicase C-terminal" evidence="13">
    <location>
        <begin position="608"/>
        <end position="765"/>
    </location>
</feature>
<comment type="domain">
    <text evidence="10">The Q motif is unique to and characteristic of the DEAD box family of RNA helicases and controls ATP binding and hydrolysis.</text>
</comment>
<dbReference type="GO" id="GO:0003724">
    <property type="term" value="F:RNA helicase activity"/>
    <property type="evidence" value="ECO:0007669"/>
    <property type="project" value="UniProtKB-EC"/>
</dbReference>
<dbReference type="SMART" id="SM01178">
    <property type="entry name" value="DUF4217"/>
    <property type="match status" value="1"/>
</dbReference>
<evidence type="ECO:0000256" key="6">
    <source>
        <dbReference type="ARBA" id="ARBA00022806"/>
    </source>
</evidence>
<dbReference type="InterPro" id="IPR001650">
    <property type="entry name" value="Helicase_C-like"/>
</dbReference>
<dbReference type="PROSITE" id="PS00039">
    <property type="entry name" value="DEAD_ATP_HELICASE"/>
    <property type="match status" value="1"/>
</dbReference>
<keyword evidence="5 10" id="KW-0378">Hydrolase</keyword>
<dbReference type="PROSITE" id="PS51195">
    <property type="entry name" value="Q_MOTIF"/>
    <property type="match status" value="1"/>
</dbReference>
<feature type="compositionally biased region" description="Basic and acidic residues" evidence="11">
    <location>
        <begin position="855"/>
        <end position="869"/>
    </location>
</feature>
<evidence type="ECO:0000256" key="10">
    <source>
        <dbReference type="RuleBase" id="RU365068"/>
    </source>
</evidence>
<keyword evidence="3" id="KW-0698">rRNA processing</keyword>
<feature type="compositionally biased region" description="Acidic residues" evidence="11">
    <location>
        <begin position="596"/>
        <end position="613"/>
    </location>
</feature>
<dbReference type="CDD" id="cd18787">
    <property type="entry name" value="SF2_C_DEAD"/>
    <property type="match status" value="1"/>
</dbReference>
<dbReference type="InterPro" id="IPR014014">
    <property type="entry name" value="RNA_helicase_DEAD_Q_motif"/>
</dbReference>
<dbReference type="Pfam" id="PF13959">
    <property type="entry name" value="CTE_SPB4"/>
    <property type="match status" value="1"/>
</dbReference>
<feature type="compositionally biased region" description="Low complexity" evidence="11">
    <location>
        <begin position="158"/>
        <end position="169"/>
    </location>
</feature>
<feature type="region of interest" description="Disordered" evidence="11">
    <location>
        <begin position="80"/>
        <end position="119"/>
    </location>
</feature>
<dbReference type="Gene3D" id="3.40.50.300">
    <property type="entry name" value="P-loop containing nucleotide triphosphate hydrolases"/>
    <property type="match status" value="2"/>
</dbReference>
<sequence>MDDGIMLNFAAPPEDFSGAAKLKIKDVTAKLTKGGWRAKRLTAKKVVSRINKNAKEAAANAAGAAARAALAEAMANGKTPAFAPAGQKRKADDDEEATAKRPAVDDSGTTEYDGTFRTKAPIPGTKQVVSSIFTSLPDSFTSGQFTISTAPPAKKQKTLPTPEDTDDTLPQQPIFDSATFTGLGLDQVIVSHLAKKLNFKAPTLIQRAALPSLLINRDKDHVLQAQTGSGKTLAFLLPILHRLLLAEQEFNNGNHDDTLNREMGTLAIVLAPTRELAKQIETVLNSLLKYNVGYAKTFTEVKDEDGKGPANHSEANQAYRHWIVAGSVMGGEQKPREKARLRKGVTILVATPGRLLDHLKTTESFHLGNLRWLVLDEADRLLELGFEDTLRDILRIIGEKKDAAVRERKRMYVRSWPPNKQVILCSATIQGGVQKLAEEALSEPLFIKAETKREKQKRLKEEAEKLKRAQDEAAGIVRNVEPSANSDDNGDANSDAEDGESEEENEFTIPATLVQKYATVPAKLRLVTLVGLFRQVTRSAIPCKVMVFVSSTDSVDFHYHMLANGHKAPEEKEDGESGATQESEDPVPGDEWHGDEGDENGYGEGNEDLDENGEPVNPRAKYLPKPEDPALLPPTPDLLQTGATTPLLPSTVIFKLHGSLPQAARTAAYQNFVHSKSHAILFCTDVAARGLDMPDVSHIVQYDPPADTNDYVHRIGRTARLGRSGTAILFLLPSEIEYLNVLASKGFNVTETSAEHFLTHLLDDPTRTAVSRKGRKPYELPASNLHMSLERFVLTTTSSTALAQSAFKSHVRAYATHVADERHIFHIKKLHLGHIAKSFALREAPTDLLVDAARRSKEEKMKREAEKKASKPGSSMYKRKGDMLVASASEFGDGNVKRIMAFGANDKNARKRRKAK</sequence>
<dbReference type="GO" id="GO:0005524">
    <property type="term" value="F:ATP binding"/>
    <property type="evidence" value="ECO:0007669"/>
    <property type="project" value="UniProtKB-UniRule"/>
</dbReference>
<evidence type="ECO:0000256" key="2">
    <source>
        <dbReference type="ARBA" id="ARBA00022517"/>
    </source>
</evidence>
<evidence type="ECO:0000256" key="4">
    <source>
        <dbReference type="ARBA" id="ARBA00022741"/>
    </source>
</evidence>
<dbReference type="SUPFAM" id="SSF52540">
    <property type="entry name" value="P-loop containing nucleoside triphosphate hydrolases"/>
    <property type="match status" value="1"/>
</dbReference>
<gene>
    <name evidence="15" type="ORF">PhCBS80983_g03936</name>
</gene>
<evidence type="ECO:0000259" key="12">
    <source>
        <dbReference type="PROSITE" id="PS51192"/>
    </source>
</evidence>
<dbReference type="SMART" id="SM00487">
    <property type="entry name" value="DEXDc"/>
    <property type="match status" value="1"/>
</dbReference>
<evidence type="ECO:0000256" key="9">
    <source>
        <dbReference type="PROSITE-ProRule" id="PRU00552"/>
    </source>
</evidence>
<feature type="domain" description="Helicase ATP-binding" evidence="12">
    <location>
        <begin position="212"/>
        <end position="447"/>
    </location>
</feature>
<proteinExistence type="inferred from homology"/>
<keyword evidence="7 10" id="KW-0067">ATP-binding</keyword>
<feature type="short sequence motif" description="Q motif" evidence="9">
    <location>
        <begin position="178"/>
        <end position="207"/>
    </location>
</feature>
<evidence type="ECO:0000259" key="14">
    <source>
        <dbReference type="PROSITE" id="PS51195"/>
    </source>
</evidence>
<dbReference type="Pfam" id="PF00270">
    <property type="entry name" value="DEAD"/>
    <property type="match status" value="1"/>
</dbReference>
<keyword evidence="4 10" id="KW-0547">Nucleotide-binding</keyword>
<dbReference type="InterPro" id="IPR014001">
    <property type="entry name" value="Helicase_ATP-bd"/>
</dbReference>
<accession>A0A507E0D9</accession>
<evidence type="ECO:0000256" key="3">
    <source>
        <dbReference type="ARBA" id="ARBA00022552"/>
    </source>
</evidence>
<evidence type="ECO:0000313" key="16">
    <source>
        <dbReference type="Proteomes" id="UP000318582"/>
    </source>
</evidence>